<evidence type="ECO:0000259" key="1">
    <source>
        <dbReference type="Pfam" id="PF08755"/>
    </source>
</evidence>
<evidence type="ECO:0000313" key="2">
    <source>
        <dbReference type="EMBL" id="EFN86851.1"/>
    </source>
</evidence>
<gene>
    <name evidence="2" type="ORF">EAI_01774</name>
</gene>
<dbReference type="Proteomes" id="UP000008237">
    <property type="component" value="Unassembled WGS sequence"/>
</dbReference>
<dbReference type="SUPFAM" id="SSF141255">
    <property type="entry name" value="YccV-like"/>
    <property type="match status" value="1"/>
</dbReference>
<dbReference type="InterPro" id="IPR036623">
    <property type="entry name" value="Hemimethylated_DNA-bd_sf"/>
</dbReference>
<dbReference type="OrthoDB" id="7544578at2759"/>
<dbReference type="InterPro" id="IPR011722">
    <property type="entry name" value="Hemimethylated_DNA-bd_dom"/>
</dbReference>
<dbReference type="STRING" id="610380.E2BBS5"/>
<dbReference type="InParanoid" id="E2BBS5"/>
<feature type="domain" description="Hemimethylated DNA-binding" evidence="1">
    <location>
        <begin position="54"/>
        <end position="145"/>
    </location>
</feature>
<keyword evidence="3" id="KW-1185">Reference proteome</keyword>
<sequence length="175" mass="20678">MDLSGIAMLLKNIRDTNTNLLVTRARAKVILDRLEKIQEIIPPNVIPKERSKYVNYAVGMIVEFDDYTCEPTRIGVIVGWGRDGNELIRQDHQRYRSTKAIPYYEVFFSDDKTFFLPQVCINPAKKPTWIDHSEIGRYFSHFQGTHYMPNQKLLEEYPDDLEVLREYCKRYYKCS</sequence>
<proteinExistence type="predicted"/>
<dbReference type="GO" id="GO:0003677">
    <property type="term" value="F:DNA binding"/>
    <property type="evidence" value="ECO:0007669"/>
    <property type="project" value="InterPro"/>
</dbReference>
<dbReference type="EMBL" id="GL447151">
    <property type="protein sequence ID" value="EFN86851.1"/>
    <property type="molecule type" value="Genomic_DNA"/>
</dbReference>
<evidence type="ECO:0000313" key="3">
    <source>
        <dbReference type="Proteomes" id="UP000008237"/>
    </source>
</evidence>
<dbReference type="Pfam" id="PF08755">
    <property type="entry name" value="YccV-like"/>
    <property type="match status" value="1"/>
</dbReference>
<name>E2BBS5_HARSA</name>
<protein>
    <submittedName>
        <fullName evidence="2">F-box only protein 21</fullName>
    </submittedName>
</protein>
<organism evidence="3">
    <name type="scientific">Harpegnathos saltator</name>
    <name type="common">Jerdon's jumping ant</name>
    <dbReference type="NCBI Taxonomy" id="610380"/>
    <lineage>
        <taxon>Eukaryota</taxon>
        <taxon>Metazoa</taxon>
        <taxon>Ecdysozoa</taxon>
        <taxon>Arthropoda</taxon>
        <taxon>Hexapoda</taxon>
        <taxon>Insecta</taxon>
        <taxon>Pterygota</taxon>
        <taxon>Neoptera</taxon>
        <taxon>Endopterygota</taxon>
        <taxon>Hymenoptera</taxon>
        <taxon>Apocrita</taxon>
        <taxon>Aculeata</taxon>
        <taxon>Formicoidea</taxon>
        <taxon>Formicidae</taxon>
        <taxon>Ponerinae</taxon>
        <taxon>Ponerini</taxon>
        <taxon>Harpegnathos</taxon>
    </lineage>
</organism>
<dbReference type="OMA" id="CEPTRIG"/>
<reference evidence="2 3" key="1">
    <citation type="journal article" date="2010" name="Science">
        <title>Genomic comparison of the ants Camponotus floridanus and Harpegnathos saltator.</title>
        <authorList>
            <person name="Bonasio R."/>
            <person name="Zhang G."/>
            <person name="Ye C."/>
            <person name="Mutti N.S."/>
            <person name="Fang X."/>
            <person name="Qin N."/>
            <person name="Donahue G."/>
            <person name="Yang P."/>
            <person name="Li Q."/>
            <person name="Li C."/>
            <person name="Zhang P."/>
            <person name="Huang Z."/>
            <person name="Berger S.L."/>
            <person name="Reinberg D."/>
            <person name="Wang J."/>
            <person name="Liebig J."/>
        </authorList>
    </citation>
    <scope>NUCLEOTIDE SEQUENCE [LARGE SCALE GENOMIC DNA]</scope>
    <source>
        <strain evidence="2 3">R22 G/1</strain>
    </source>
</reference>
<dbReference type="Gene3D" id="2.30.30.390">
    <property type="entry name" value="Hemimethylated DNA-binding domain"/>
    <property type="match status" value="1"/>
</dbReference>
<accession>E2BBS5</accession>
<dbReference type="AlphaFoldDB" id="E2BBS5"/>